<dbReference type="EMBL" id="UINC01033558">
    <property type="protein sequence ID" value="SVB23034.1"/>
    <property type="molecule type" value="Genomic_DNA"/>
</dbReference>
<feature type="non-terminal residue" evidence="2">
    <location>
        <position position="1"/>
    </location>
</feature>
<reference evidence="2" key="1">
    <citation type="submission" date="2018-05" db="EMBL/GenBank/DDBJ databases">
        <authorList>
            <person name="Lanie J.A."/>
            <person name="Ng W.-L."/>
            <person name="Kazmierczak K.M."/>
            <person name="Andrzejewski T.M."/>
            <person name="Davidsen T.M."/>
            <person name="Wayne K.J."/>
            <person name="Tettelin H."/>
            <person name="Glass J.I."/>
            <person name="Rusch D."/>
            <person name="Podicherti R."/>
            <person name="Tsui H.-C.T."/>
            <person name="Winkler M.E."/>
        </authorList>
    </citation>
    <scope>NUCLEOTIDE SEQUENCE</scope>
</reference>
<protein>
    <submittedName>
        <fullName evidence="2">Uncharacterized protein</fullName>
    </submittedName>
</protein>
<dbReference type="AlphaFoldDB" id="A0A382CAV6"/>
<proteinExistence type="predicted"/>
<feature type="compositionally biased region" description="Basic and acidic residues" evidence="1">
    <location>
        <begin position="72"/>
        <end position="93"/>
    </location>
</feature>
<name>A0A382CAV6_9ZZZZ</name>
<gene>
    <name evidence="2" type="ORF">METZ01_LOCUS175888</name>
</gene>
<sequence>VSRRAILFGWQYSRPRLIKLSNTTQRPDIAPMRHYPAYDWKSALALGTIVPSHGGQIFSEQARKILISPRPLPDHHERTAKQKYPRQRETGQA</sequence>
<accession>A0A382CAV6</accession>
<organism evidence="2">
    <name type="scientific">marine metagenome</name>
    <dbReference type="NCBI Taxonomy" id="408172"/>
    <lineage>
        <taxon>unclassified sequences</taxon>
        <taxon>metagenomes</taxon>
        <taxon>ecological metagenomes</taxon>
    </lineage>
</organism>
<feature type="region of interest" description="Disordered" evidence="1">
    <location>
        <begin position="68"/>
        <end position="93"/>
    </location>
</feature>
<evidence type="ECO:0000313" key="2">
    <source>
        <dbReference type="EMBL" id="SVB23034.1"/>
    </source>
</evidence>
<evidence type="ECO:0000256" key="1">
    <source>
        <dbReference type="SAM" id="MobiDB-lite"/>
    </source>
</evidence>